<dbReference type="SUPFAM" id="SSF56300">
    <property type="entry name" value="Metallo-dependent phosphatases"/>
    <property type="match status" value="1"/>
</dbReference>
<keyword evidence="3" id="KW-1133">Transmembrane helix</keyword>
<name>C8NH35_9LACT</name>
<proteinExistence type="inferred from homology"/>
<evidence type="ECO:0000313" key="6">
    <source>
        <dbReference type="Proteomes" id="UP000005926"/>
    </source>
</evidence>
<dbReference type="HOGENOM" id="CLU_038823_0_1_9"/>
<dbReference type="STRING" id="638301.HMPREF0444_1230"/>
<dbReference type="Gene3D" id="3.60.21.10">
    <property type="match status" value="1"/>
</dbReference>
<evidence type="ECO:0000256" key="2">
    <source>
        <dbReference type="SAM" id="MobiDB-lite"/>
    </source>
</evidence>
<dbReference type="PANTHER" id="PTHR33393:SF12">
    <property type="entry name" value="CAPSULE BIOSYNTHESIS PROTEIN CAPA"/>
    <property type="match status" value="1"/>
</dbReference>
<feature type="domain" description="Capsule synthesis protein CapA" evidence="4">
    <location>
        <begin position="74"/>
        <end position="318"/>
    </location>
</feature>
<evidence type="ECO:0000259" key="4">
    <source>
        <dbReference type="SMART" id="SM00854"/>
    </source>
</evidence>
<gene>
    <name evidence="5" type="ORF">HMPREF0444_1230</name>
</gene>
<dbReference type="InterPro" id="IPR029052">
    <property type="entry name" value="Metallo-depent_PP-like"/>
</dbReference>
<dbReference type="AlphaFoldDB" id="C8NH35"/>
<dbReference type="Proteomes" id="UP000005926">
    <property type="component" value="Unassembled WGS sequence"/>
</dbReference>
<organism evidence="5 6">
    <name type="scientific">Granulicatella adiacens ATCC 49175</name>
    <dbReference type="NCBI Taxonomy" id="638301"/>
    <lineage>
        <taxon>Bacteria</taxon>
        <taxon>Bacillati</taxon>
        <taxon>Bacillota</taxon>
        <taxon>Bacilli</taxon>
        <taxon>Lactobacillales</taxon>
        <taxon>Carnobacteriaceae</taxon>
        <taxon>Granulicatella</taxon>
    </lineage>
</organism>
<dbReference type="RefSeq" id="WP_005607503.1">
    <property type="nucleotide sequence ID" value="NZ_CP102283.1"/>
</dbReference>
<dbReference type="CDD" id="cd07381">
    <property type="entry name" value="MPP_CapA"/>
    <property type="match status" value="1"/>
</dbReference>
<keyword evidence="6" id="KW-1185">Reference proteome</keyword>
<comment type="caution">
    <text evidence="5">The sequence shown here is derived from an EMBL/GenBank/DDBJ whole genome shotgun (WGS) entry which is preliminary data.</text>
</comment>
<dbReference type="EMBL" id="ACKZ01000020">
    <property type="protein sequence ID" value="EEW37012.1"/>
    <property type="molecule type" value="Genomic_DNA"/>
</dbReference>
<comment type="similarity">
    <text evidence="1">Belongs to the CapA family.</text>
</comment>
<feature type="compositionally biased region" description="Polar residues" evidence="2">
    <location>
        <begin position="42"/>
        <end position="70"/>
    </location>
</feature>
<evidence type="ECO:0000256" key="3">
    <source>
        <dbReference type="SAM" id="Phobius"/>
    </source>
</evidence>
<dbReference type="GeneID" id="78411981"/>
<feature type="transmembrane region" description="Helical" evidence="3">
    <location>
        <begin position="12"/>
        <end position="31"/>
    </location>
</feature>
<evidence type="ECO:0000256" key="1">
    <source>
        <dbReference type="ARBA" id="ARBA00005662"/>
    </source>
</evidence>
<dbReference type="InterPro" id="IPR052169">
    <property type="entry name" value="CW_Biosynth-Accessory"/>
</dbReference>
<evidence type="ECO:0000313" key="5">
    <source>
        <dbReference type="EMBL" id="EEW37012.1"/>
    </source>
</evidence>
<dbReference type="InterPro" id="IPR019079">
    <property type="entry name" value="Capsule_synth_CapA"/>
</dbReference>
<reference evidence="5 6" key="1">
    <citation type="submission" date="2009-08" db="EMBL/GenBank/DDBJ databases">
        <authorList>
            <person name="Muzny D."/>
            <person name="Qin X."/>
            <person name="Deng J."/>
            <person name="Jiang H."/>
            <person name="Liu Y."/>
            <person name="Qu J."/>
            <person name="Song X.-Z."/>
            <person name="Zhang L."/>
            <person name="Thornton R."/>
            <person name="Coyle M."/>
            <person name="Francisco L."/>
            <person name="Jackson L."/>
            <person name="Javaid M."/>
            <person name="Korchina V."/>
            <person name="Kovar C."/>
            <person name="Mata R."/>
            <person name="Mathew T."/>
            <person name="Ngo R."/>
            <person name="Nguyen L."/>
            <person name="Nguyen N."/>
            <person name="Okwuonu G."/>
            <person name="Ongeri F."/>
            <person name="Pham C."/>
            <person name="Simmons D."/>
            <person name="Wilczek-Boney K."/>
            <person name="Hale W."/>
            <person name="Jakkamsetti A."/>
            <person name="Pham P."/>
            <person name="Ruth R."/>
            <person name="San Lucas F."/>
            <person name="Warren J."/>
            <person name="Zhang J."/>
            <person name="Zhao Z."/>
            <person name="Zhou C."/>
            <person name="Zhu D."/>
            <person name="Lee S."/>
            <person name="Bess C."/>
            <person name="Blankenburg K."/>
            <person name="Forbes L."/>
            <person name="Fu Q."/>
            <person name="Gubbala S."/>
            <person name="Hirani K."/>
            <person name="Jayaseelan J.C."/>
            <person name="Lara F."/>
            <person name="Munidasa M."/>
            <person name="Palculict T."/>
            <person name="Patil S."/>
            <person name="Pu L.-L."/>
            <person name="Saada N."/>
            <person name="Tang L."/>
            <person name="Weissenberger G."/>
            <person name="Zhu Y."/>
            <person name="Hemphill L."/>
            <person name="Shang Y."/>
            <person name="Youmans B."/>
            <person name="Ayvaz T."/>
            <person name="Ross M."/>
            <person name="Santibanez J."/>
            <person name="Aqrawi P."/>
            <person name="Gross S."/>
            <person name="Joshi V."/>
            <person name="Fowler G."/>
            <person name="Nazareth L."/>
            <person name="Reid J."/>
            <person name="Worley K."/>
            <person name="Petrosino J."/>
            <person name="Highlander S."/>
            <person name="Gibbs R."/>
        </authorList>
    </citation>
    <scope>NUCLEOTIDE SEQUENCE [LARGE SCALE GENOMIC DNA]</scope>
    <source>
        <strain evidence="5 6">ATCC 49175</strain>
    </source>
</reference>
<dbReference type="Pfam" id="PF09587">
    <property type="entry name" value="PGA_cap"/>
    <property type="match status" value="1"/>
</dbReference>
<dbReference type="SMART" id="SM00854">
    <property type="entry name" value="PGA_cap"/>
    <property type="match status" value="1"/>
</dbReference>
<keyword evidence="3" id="KW-0472">Membrane</keyword>
<dbReference type="eggNOG" id="COG2843">
    <property type="taxonomic scope" value="Bacteria"/>
</dbReference>
<feature type="region of interest" description="Disordered" evidence="2">
    <location>
        <begin position="41"/>
        <end position="70"/>
    </location>
</feature>
<protein>
    <submittedName>
        <fullName evidence="5">Bacterial capsule synthesis protein</fullName>
    </submittedName>
</protein>
<keyword evidence="3" id="KW-0812">Transmembrane</keyword>
<accession>C8NH35</accession>
<dbReference type="PANTHER" id="PTHR33393">
    <property type="entry name" value="POLYGLUTAMINE SYNTHESIS ACCESSORY PROTEIN RV0574C-RELATED"/>
    <property type="match status" value="1"/>
</dbReference>
<sequence>MRGNSQNDKIKRMEFYGICILSVFTIAAGFLTRPSAQERLETVQTAKTSAEQNQEANATPNNPHSPTTNKQVARITASGDMLYHDIVYGSAFDGNSYDFKNDYEQITPLVSSADLAIGDFEGTINPNEPLAGYPLFNAPEEVIQSIKDAGYDVLDLAHNHILDTGIEGLKYTANAFRKNGLDIFGVKVDPSEGILVKEVNGIKVAILGFAYGFNGIEVTLTDEEYNNHLYDLNMQKVKQLIQRAEEIADFTIVLPQMGEEYHLQPTQGQIDTYHQMIEWGADVIFGGHPHVIEPTETITKDGEKKFIIYSMGNLLSNQRVETLENIWTERGVIMDITIEKENGKTTLTSVKAHPTWVSRTEIDRSFMEGPAYDYQVFLAENYMPGGPLEHTVDKETLERIQSAYTEVNELLNIKF</sequence>